<organism evidence="2 3">
    <name type="scientific">Ammoniphilus oxalaticus</name>
    <dbReference type="NCBI Taxonomy" id="66863"/>
    <lineage>
        <taxon>Bacteria</taxon>
        <taxon>Bacillati</taxon>
        <taxon>Bacillota</taxon>
        <taxon>Bacilli</taxon>
        <taxon>Bacillales</taxon>
        <taxon>Paenibacillaceae</taxon>
        <taxon>Aneurinibacillus group</taxon>
        <taxon>Ammoniphilus</taxon>
    </lineage>
</organism>
<dbReference type="Proteomes" id="UP000284219">
    <property type="component" value="Unassembled WGS sequence"/>
</dbReference>
<comment type="caution">
    <text evidence="2">The sequence shown here is derived from an EMBL/GenBank/DDBJ whole genome shotgun (WGS) entry which is preliminary data.</text>
</comment>
<protein>
    <recommendedName>
        <fullName evidence="4">DUF1294 domain-containing protein</fullName>
    </recommendedName>
</protein>
<reference evidence="2 3" key="1">
    <citation type="submission" date="2016-08" db="EMBL/GenBank/DDBJ databases">
        <title>Novel Firmicute Genomes.</title>
        <authorList>
            <person name="Poppleton D.I."/>
            <person name="Gribaldo S."/>
        </authorList>
    </citation>
    <scope>NUCLEOTIDE SEQUENCE [LARGE SCALE GENOMIC DNA]</scope>
    <source>
        <strain evidence="2 3">RAOx-1</strain>
    </source>
</reference>
<feature type="transmembrane region" description="Helical" evidence="1">
    <location>
        <begin position="95"/>
        <end position="116"/>
    </location>
</feature>
<dbReference type="EMBL" id="MCHY01000011">
    <property type="protein sequence ID" value="RKD21766.1"/>
    <property type="molecule type" value="Genomic_DNA"/>
</dbReference>
<keyword evidence="1" id="KW-1133">Transmembrane helix</keyword>
<sequence length="119" mass="14168">MSWLKWVSGYWFVLNIVTYFCFGLDKRRARRGRWRIPEATLFLLTACGGALGALRGMNDFRHKTRKWQFKLVVPLFITLHVLGFYWLAFRWNGPTLTAFWITLVTLLVHLIFFLIVKKK</sequence>
<evidence type="ECO:0000313" key="3">
    <source>
        <dbReference type="Proteomes" id="UP000284219"/>
    </source>
</evidence>
<gene>
    <name evidence="2" type="ORF">BEP19_14180</name>
</gene>
<dbReference type="Pfam" id="PF06961">
    <property type="entry name" value="DUF1294"/>
    <property type="match status" value="1"/>
</dbReference>
<keyword evidence="3" id="KW-1185">Reference proteome</keyword>
<dbReference type="AlphaFoldDB" id="A0A419SEK4"/>
<feature type="transmembrane region" description="Helical" evidence="1">
    <location>
        <begin position="6"/>
        <end position="25"/>
    </location>
</feature>
<evidence type="ECO:0000256" key="1">
    <source>
        <dbReference type="SAM" id="Phobius"/>
    </source>
</evidence>
<proteinExistence type="predicted"/>
<dbReference type="OrthoDB" id="1698854at2"/>
<evidence type="ECO:0000313" key="2">
    <source>
        <dbReference type="EMBL" id="RKD21766.1"/>
    </source>
</evidence>
<feature type="transmembrane region" description="Helical" evidence="1">
    <location>
        <begin position="71"/>
        <end position="89"/>
    </location>
</feature>
<evidence type="ECO:0008006" key="4">
    <source>
        <dbReference type="Google" id="ProtNLM"/>
    </source>
</evidence>
<keyword evidence="1" id="KW-0812">Transmembrane</keyword>
<dbReference type="RefSeq" id="WP_120190883.1">
    <property type="nucleotide sequence ID" value="NZ_MCHY01000011.1"/>
</dbReference>
<keyword evidence="1" id="KW-0472">Membrane</keyword>
<accession>A0A419SEK4</accession>
<name>A0A419SEK4_9BACL</name>
<dbReference type="InterPro" id="IPR010718">
    <property type="entry name" value="DUF1294"/>
</dbReference>